<evidence type="ECO:0000256" key="1">
    <source>
        <dbReference type="ARBA" id="ARBA00004651"/>
    </source>
</evidence>
<accession>A0A2T5J071</accession>
<name>A0A2T5J071_9GAMM</name>
<evidence type="ECO:0000256" key="4">
    <source>
        <dbReference type="ARBA" id="ARBA00022692"/>
    </source>
</evidence>
<dbReference type="PANTHER" id="PTHR30561">
    <property type="entry name" value="SMR FAMILY PROTON-DEPENDENT DRUG EFFLUX TRANSPORTER SUGE"/>
    <property type="match status" value="1"/>
</dbReference>
<reference evidence="11 12" key="1">
    <citation type="submission" date="2018-04" db="EMBL/GenBank/DDBJ databases">
        <title>Genomic Encyclopedia of Archaeal and Bacterial Type Strains, Phase II (KMG-II): from individual species to whole genera.</title>
        <authorList>
            <person name="Goeker M."/>
        </authorList>
    </citation>
    <scope>NUCLEOTIDE SEQUENCE [LARGE SCALE GENOMIC DNA]</scope>
    <source>
        <strain evidence="11 12">DSM 5822</strain>
    </source>
</reference>
<dbReference type="Proteomes" id="UP000244223">
    <property type="component" value="Unassembled WGS sequence"/>
</dbReference>
<dbReference type="AlphaFoldDB" id="A0A2T5J071"/>
<feature type="transmembrane region" description="Helical" evidence="10">
    <location>
        <begin position="59"/>
        <end position="78"/>
    </location>
</feature>
<evidence type="ECO:0000256" key="8">
    <source>
        <dbReference type="ARBA" id="ARBA00039168"/>
    </source>
</evidence>
<dbReference type="GO" id="GO:1990961">
    <property type="term" value="P:xenobiotic detoxification by transmembrane export across the plasma membrane"/>
    <property type="evidence" value="ECO:0007669"/>
    <property type="project" value="UniProtKB-ARBA"/>
</dbReference>
<dbReference type="Pfam" id="PF00893">
    <property type="entry name" value="Multi_Drug_Res"/>
    <property type="match status" value="1"/>
</dbReference>
<dbReference type="InterPro" id="IPR037185">
    <property type="entry name" value="EmrE-like"/>
</dbReference>
<keyword evidence="12" id="KW-1185">Reference proteome</keyword>
<dbReference type="SUPFAM" id="SSF103481">
    <property type="entry name" value="Multidrug resistance efflux transporter EmrE"/>
    <property type="match status" value="1"/>
</dbReference>
<sequence>MAWIYLLIAGVLEVQWAVTMKYTEGFTKLWPSVFCVLGMAASVYFLALAQKTLPLGTSYAIWTGIGAVGAAICGMILFNEPRDIARILCILVIVAGILGLKFTSGH</sequence>
<evidence type="ECO:0000313" key="12">
    <source>
        <dbReference type="Proteomes" id="UP000244223"/>
    </source>
</evidence>
<feature type="transmembrane region" description="Helical" evidence="10">
    <location>
        <begin position="84"/>
        <end position="103"/>
    </location>
</feature>
<gene>
    <name evidence="11" type="ORF">C8N29_10572</name>
</gene>
<dbReference type="GO" id="GO:0005886">
    <property type="term" value="C:plasma membrane"/>
    <property type="evidence" value="ECO:0007669"/>
    <property type="project" value="UniProtKB-SubCell"/>
</dbReference>
<organism evidence="11 12">
    <name type="scientific">Agitococcus lubricus</name>
    <dbReference type="NCBI Taxonomy" id="1077255"/>
    <lineage>
        <taxon>Bacteria</taxon>
        <taxon>Pseudomonadati</taxon>
        <taxon>Pseudomonadota</taxon>
        <taxon>Gammaproteobacteria</taxon>
        <taxon>Moraxellales</taxon>
        <taxon>Moraxellaceae</taxon>
        <taxon>Agitococcus</taxon>
    </lineage>
</organism>
<dbReference type="NCBIfam" id="NF008512">
    <property type="entry name" value="PRK11431.1"/>
    <property type="match status" value="1"/>
</dbReference>
<dbReference type="OrthoDB" id="21828at2"/>
<keyword evidence="6 10" id="KW-0472">Membrane</keyword>
<evidence type="ECO:0000256" key="3">
    <source>
        <dbReference type="ARBA" id="ARBA00022475"/>
    </source>
</evidence>
<feature type="transmembrane region" description="Helical" evidence="10">
    <location>
        <begin position="29"/>
        <end position="47"/>
    </location>
</feature>
<evidence type="ECO:0000313" key="11">
    <source>
        <dbReference type="EMBL" id="PTQ89748.1"/>
    </source>
</evidence>
<protein>
    <recommendedName>
        <fullName evidence="8">Guanidinium exporter</fullName>
    </recommendedName>
</protein>
<dbReference type="GO" id="GO:0022857">
    <property type="term" value="F:transmembrane transporter activity"/>
    <property type="evidence" value="ECO:0007669"/>
    <property type="project" value="InterPro"/>
</dbReference>
<dbReference type="PANTHER" id="PTHR30561:SF0">
    <property type="entry name" value="GUANIDINIUM EXPORTER"/>
    <property type="match status" value="1"/>
</dbReference>
<keyword evidence="4 9" id="KW-0812">Transmembrane</keyword>
<dbReference type="RefSeq" id="WP_107865265.1">
    <property type="nucleotide sequence ID" value="NZ_QAON01000005.1"/>
</dbReference>
<keyword evidence="3" id="KW-1003">Cell membrane</keyword>
<dbReference type="InterPro" id="IPR000390">
    <property type="entry name" value="Small_drug/metabolite_transptr"/>
</dbReference>
<evidence type="ECO:0000256" key="10">
    <source>
        <dbReference type="SAM" id="Phobius"/>
    </source>
</evidence>
<proteinExistence type="inferred from homology"/>
<comment type="subcellular location">
    <subcellularLocation>
        <location evidence="1 9">Cell membrane</location>
        <topology evidence="1 9">Multi-pass membrane protein</topology>
    </subcellularLocation>
</comment>
<dbReference type="EMBL" id="QAON01000005">
    <property type="protein sequence ID" value="PTQ89748.1"/>
    <property type="molecule type" value="Genomic_DNA"/>
</dbReference>
<dbReference type="Gene3D" id="1.10.3730.20">
    <property type="match status" value="1"/>
</dbReference>
<evidence type="ECO:0000256" key="9">
    <source>
        <dbReference type="RuleBase" id="RU003942"/>
    </source>
</evidence>
<keyword evidence="5 10" id="KW-1133">Transmembrane helix</keyword>
<comment type="caution">
    <text evidence="11">The sequence shown here is derived from an EMBL/GenBank/DDBJ whole genome shotgun (WGS) entry which is preliminary data.</text>
</comment>
<evidence type="ECO:0000256" key="7">
    <source>
        <dbReference type="ARBA" id="ARBA00038151"/>
    </source>
</evidence>
<evidence type="ECO:0000256" key="5">
    <source>
        <dbReference type="ARBA" id="ARBA00022989"/>
    </source>
</evidence>
<evidence type="ECO:0000256" key="2">
    <source>
        <dbReference type="ARBA" id="ARBA00022448"/>
    </source>
</evidence>
<dbReference type="FunFam" id="1.10.3730.20:FF:000001">
    <property type="entry name" value="Quaternary ammonium compound resistance transporter SugE"/>
    <property type="match status" value="1"/>
</dbReference>
<keyword evidence="2" id="KW-0813">Transport</keyword>
<comment type="similarity">
    <text evidence="7">Belongs to the drug/metabolite transporter (DMT) superfamily. Small multidrug resistance (SMR) (TC 2.A.7.1) family. Gdx/SugE subfamily.</text>
</comment>
<evidence type="ECO:0000256" key="6">
    <source>
        <dbReference type="ARBA" id="ARBA00023136"/>
    </source>
</evidence>
<dbReference type="InterPro" id="IPR045324">
    <property type="entry name" value="Small_multidrug_res"/>
</dbReference>